<dbReference type="OrthoDB" id="439792at2759"/>
<dbReference type="Pfam" id="PF09353">
    <property type="entry name" value="DUF1995"/>
    <property type="match status" value="1"/>
</dbReference>
<dbReference type="Proteomes" id="UP000693970">
    <property type="component" value="Unassembled WGS sequence"/>
</dbReference>
<evidence type="ECO:0000259" key="1">
    <source>
        <dbReference type="Pfam" id="PF09353"/>
    </source>
</evidence>
<keyword evidence="4" id="KW-1185">Reference proteome</keyword>
<organism evidence="3 4">
    <name type="scientific">Nitzschia inconspicua</name>
    <dbReference type="NCBI Taxonomy" id="303405"/>
    <lineage>
        <taxon>Eukaryota</taxon>
        <taxon>Sar</taxon>
        <taxon>Stramenopiles</taxon>
        <taxon>Ochrophyta</taxon>
        <taxon>Bacillariophyta</taxon>
        <taxon>Bacillariophyceae</taxon>
        <taxon>Bacillariophycidae</taxon>
        <taxon>Bacillariales</taxon>
        <taxon>Bacillariaceae</taxon>
        <taxon>Nitzschia</taxon>
    </lineage>
</organism>
<feature type="domain" description="DUF1995" evidence="1">
    <location>
        <begin position="456"/>
        <end position="717"/>
    </location>
</feature>
<protein>
    <submittedName>
        <fullName evidence="3">DUF1995 domain containing protein</fullName>
    </submittedName>
</protein>
<dbReference type="EMBL" id="JAGRRH010000052">
    <property type="protein sequence ID" value="KAG7338672.1"/>
    <property type="molecule type" value="Genomic_DNA"/>
</dbReference>
<accession>A0A9K3PCL1</accession>
<sequence>MLDGEKKVCLPCEGFTIRETIDGYVWLIESVVAMAPGRKLCDIKFIIGDGIFAAETILTKLGIEDTCHVILDHHHLLSLDIGSWPKAFGLNLFSHLKEDLTSMVKSTSLTAYEQALESARATLRNHPDQKHAKYLERHIHSKRHLYANHIIQKFAGHLNFQGNAPSERNHCISRRCYDHSIKLTINKMMIKVRDLRLVSLALLLSGTVSFQALVPPSTLTLSKEEISSGSRKSTSTFRGIQNLNSNRRLCSSLSTLSSSPLSSLLATSQSTQESSSQSLNAQQLDFTCGYLNKHHSDVLAAITETFSRLGEIKSKRNSWSGGSYRIESAKLVDINTHSMDLDVTVQERSKDIQVERVTVDLDAMPVIKTRTYGTKNNDKDKYLPPIPRDLNLDPVDEVVRRLCRLCWLVDKPQTTGKLIQLGIQIGQTETGKLKDNMYLNQVPHNRYVRKYFYDMAADAALEAVVLCSEGKIPNRMKITSMFPEMNPSMDSYRIGTILEMTRAIAIKLVEQNLRVRVCVQGAMGVGIFTGLPKQLNGVSKLLQMMDWQSDQGEENEGMVGTYLNFGSIGAEHVVNAHTMEDGAKVEQDDVFILIAPQSMVGVDSSIIGPLREMVEAAGDRPVILINPDLTDKISAQGQQSVRGRQDRIDFANSFKPIWHFQNIYVSGTSYFPILGSIFKSGPRGMWIAHQRRDLANDEGEVYVPILAGEEMPQGEEILNSFEN</sequence>
<evidence type="ECO:0000313" key="4">
    <source>
        <dbReference type="Proteomes" id="UP000693970"/>
    </source>
</evidence>
<dbReference type="EMBL" id="JAGRRH010000024">
    <property type="protein sequence ID" value="KAG7342762.1"/>
    <property type="molecule type" value="Genomic_DNA"/>
</dbReference>
<reference evidence="3" key="2">
    <citation type="submission" date="2021-04" db="EMBL/GenBank/DDBJ databases">
        <authorList>
            <person name="Podell S."/>
        </authorList>
    </citation>
    <scope>NUCLEOTIDE SEQUENCE</scope>
    <source>
        <strain evidence="3">Hildebrandi</strain>
    </source>
</reference>
<evidence type="ECO:0000313" key="2">
    <source>
        <dbReference type="EMBL" id="KAG7338672.1"/>
    </source>
</evidence>
<proteinExistence type="predicted"/>
<gene>
    <name evidence="3" type="ORF">IV203_020706</name>
    <name evidence="2" type="ORF">IV203_021604</name>
</gene>
<comment type="caution">
    <text evidence="3">The sequence shown here is derived from an EMBL/GenBank/DDBJ whole genome shotgun (WGS) entry which is preliminary data.</text>
</comment>
<dbReference type="PANTHER" id="PTHR35509:SF6">
    <property type="entry name" value="ADENYLATE KINASE"/>
    <property type="match status" value="1"/>
</dbReference>
<dbReference type="AlphaFoldDB" id="A0A9K3PCL1"/>
<dbReference type="PANTHER" id="PTHR35509">
    <property type="entry name" value="DOMAIN PROTEIN, PUTATIVE (DUF1995)-RELATED"/>
    <property type="match status" value="1"/>
</dbReference>
<dbReference type="InterPro" id="IPR018962">
    <property type="entry name" value="DUF1995"/>
</dbReference>
<name>A0A9K3PCL1_9STRA</name>
<dbReference type="InterPro" id="IPR053021">
    <property type="entry name" value="Chloroplast_ADK"/>
</dbReference>
<reference evidence="3" key="1">
    <citation type="journal article" date="2021" name="Sci. Rep.">
        <title>Diploid genomic architecture of Nitzschia inconspicua, an elite biomass production diatom.</title>
        <authorList>
            <person name="Oliver A."/>
            <person name="Podell S."/>
            <person name="Pinowska A."/>
            <person name="Traller J.C."/>
            <person name="Smith S.R."/>
            <person name="McClure R."/>
            <person name="Beliaev A."/>
            <person name="Bohutskyi P."/>
            <person name="Hill E.A."/>
            <person name="Rabines A."/>
            <person name="Zheng H."/>
            <person name="Allen L.Z."/>
            <person name="Kuo A."/>
            <person name="Grigoriev I.V."/>
            <person name="Allen A.E."/>
            <person name="Hazlebeck D."/>
            <person name="Allen E.E."/>
        </authorList>
    </citation>
    <scope>NUCLEOTIDE SEQUENCE</scope>
    <source>
        <strain evidence="3">Hildebrandi</strain>
    </source>
</reference>
<evidence type="ECO:0000313" key="3">
    <source>
        <dbReference type="EMBL" id="KAG7342762.1"/>
    </source>
</evidence>